<dbReference type="RefSeq" id="WP_119322177.1">
    <property type="nucleotide sequence ID" value="NZ_AP025739.1"/>
</dbReference>
<dbReference type="OrthoDB" id="370326at2"/>
<organism evidence="1 2">
    <name type="scientific">Capsulimonas corticalis</name>
    <dbReference type="NCBI Taxonomy" id="2219043"/>
    <lineage>
        <taxon>Bacteria</taxon>
        <taxon>Bacillati</taxon>
        <taxon>Armatimonadota</taxon>
        <taxon>Armatimonadia</taxon>
        <taxon>Capsulimonadales</taxon>
        <taxon>Capsulimonadaceae</taxon>
        <taxon>Capsulimonas</taxon>
    </lineage>
</organism>
<dbReference type="AlphaFoldDB" id="A0A402CY20"/>
<protein>
    <submittedName>
        <fullName evidence="1">Uncharacterized protein</fullName>
    </submittedName>
</protein>
<keyword evidence="2" id="KW-1185">Reference proteome</keyword>
<proteinExistence type="predicted"/>
<reference evidence="1 2" key="1">
    <citation type="journal article" date="2019" name="Int. J. Syst. Evol. Microbiol.">
        <title>Capsulimonas corticalis gen. nov., sp. nov., an aerobic capsulated bacterium, of a novel bacterial order, Capsulimonadales ord. nov., of the class Armatimonadia of the phylum Armatimonadetes.</title>
        <authorList>
            <person name="Li J."/>
            <person name="Kudo C."/>
            <person name="Tonouchi A."/>
        </authorList>
    </citation>
    <scope>NUCLEOTIDE SEQUENCE [LARGE SCALE GENOMIC DNA]</scope>
    <source>
        <strain evidence="1 2">AX-7</strain>
    </source>
</reference>
<dbReference type="Gene3D" id="1.50.10.20">
    <property type="match status" value="1"/>
</dbReference>
<dbReference type="SUPFAM" id="SSF48239">
    <property type="entry name" value="Terpenoid cyclases/Protein prenyltransferases"/>
    <property type="match status" value="1"/>
</dbReference>
<accession>A0A402CY20</accession>
<dbReference type="InterPro" id="IPR008930">
    <property type="entry name" value="Terpenoid_cyclase/PrenylTrfase"/>
</dbReference>
<gene>
    <name evidence="1" type="ORF">CCAX7_41770</name>
</gene>
<dbReference type="KEGG" id="ccot:CCAX7_41770"/>
<name>A0A402CY20_9BACT</name>
<dbReference type="EMBL" id="AP025739">
    <property type="protein sequence ID" value="BDI32126.1"/>
    <property type="molecule type" value="Genomic_DNA"/>
</dbReference>
<dbReference type="Proteomes" id="UP000287394">
    <property type="component" value="Chromosome"/>
</dbReference>
<sequence>MSEPVTPEVIHWLMAGDPVIRWQTMRDLCGCTEDEWRAERGRVALEGWGAQFLANQLPNGEWPAGRWTDTVWTLLTLMDCGMPPDHSGARDSARAFIDRNLTTKQANDDSWLQTRIDLCHLGFWLRIGAYFCPDDARLPPLANGILRMQMPDGGWNCRMRRYPQTRHSSFHTTFNVLEGLQAASDADIVPAQEFRRSELRAIELMLAHQMYRSDRTGEIIHERFTDLTFPSHWHYTMLRGLDYLRAHPAIADTRLQDPIALLVSRQRPSGRWPVEKRIPGVVLFEMEKMGGDSRWNTLRALRTLRRRQAAT</sequence>
<evidence type="ECO:0000313" key="1">
    <source>
        <dbReference type="EMBL" id="BDI32126.1"/>
    </source>
</evidence>
<evidence type="ECO:0000313" key="2">
    <source>
        <dbReference type="Proteomes" id="UP000287394"/>
    </source>
</evidence>